<feature type="region of interest" description="Disordered" evidence="1">
    <location>
        <begin position="212"/>
        <end position="317"/>
    </location>
</feature>
<evidence type="ECO:0000256" key="1">
    <source>
        <dbReference type="SAM" id="MobiDB-lite"/>
    </source>
</evidence>
<feature type="compositionally biased region" description="Polar residues" evidence="1">
    <location>
        <begin position="228"/>
        <end position="239"/>
    </location>
</feature>
<reference evidence="2" key="1">
    <citation type="submission" date="2022-06" db="EMBL/GenBank/DDBJ databases">
        <authorList>
            <person name="Berger JAMES D."/>
            <person name="Berger JAMES D."/>
        </authorList>
    </citation>
    <scope>NUCLEOTIDE SEQUENCE [LARGE SCALE GENOMIC DNA]</scope>
</reference>
<feature type="region of interest" description="Disordered" evidence="1">
    <location>
        <begin position="1028"/>
        <end position="1098"/>
    </location>
</feature>
<evidence type="ECO:0000313" key="2">
    <source>
        <dbReference type="Proteomes" id="UP000050795"/>
    </source>
</evidence>
<feature type="compositionally biased region" description="Polar residues" evidence="1">
    <location>
        <begin position="248"/>
        <end position="257"/>
    </location>
</feature>
<protein>
    <submittedName>
        <fullName evidence="3">Uncharacterized protein</fullName>
    </submittedName>
</protein>
<reference evidence="3" key="2">
    <citation type="submission" date="2023-11" db="UniProtKB">
        <authorList>
            <consortium name="WormBaseParasite"/>
        </authorList>
    </citation>
    <scope>IDENTIFICATION</scope>
</reference>
<feature type="compositionally biased region" description="Basic and acidic residues" evidence="1">
    <location>
        <begin position="284"/>
        <end position="303"/>
    </location>
</feature>
<sequence length="1414" mass="162254">MLSNENDSNYFFFDQIKPLKQDRNFAIKHYVEYETYTVQNNLSTVKELKSYSQNVNDSAVAARKKQTSADISSNLNNYSNNSNTSTIMTKICPPTRRLTDDKSISKQINYYTWVEHSEQIVRDLSRLLHNQNVKAIKRPRILDYRLDATWEELIATTDDEMPRDWQVPTIKNAFDLWIQENPPEVNASGMKCETMKKMNYLYGFENANFHTPSPRSSLFRRRSSKSSITNFENKNSSQKSNDEKANEFQRTSRQMTTAKKAHKDLSPPKILLDSIPPESSYVAKKVDSIKDTQKNSSSDKENESNSTVGRSSKVKVPTSNRLLVSSKRLLSSAGERKAESRINGPFTIQFIMSSPACVEKGWTNENILVSFMNTMEWTHSRLTNAMKKNKADYYYEELQSVHYCQPQYITYSSLLGVKRLKLLSLTHLTSINDPTLTNHVNKCTTDKTISVGSDVFVENKVKLLFKFGFDKVKEERLPAMKIYQIMSNTSVPSLTSIQPYRSLLMEEFERHVMDNMTLLTIANLSVIKQIEMISRNIVKLNDRKDVNNNSEVILKLCMKKMASVLQSQRKSMKQIENTKVEQSHPWFSYSSDGTLTVRYPCGSPAIIWSSSPLLYHPSCRNIHSHDSSSVNRVKASDTKIKNIKETNPLVFTQRSNTNISSIHSGGGSTNLLIKQKMTSKRENGKQRTGFYLTLFDIPLNEEGRKIDGNSHKFDPQFPTSSNLGHDLMSTSEKESNLNLDSIRRSRNAIRRPNSIRDNDRQSHNEDIYTENLATGPLIGQFTPAGEGVIYYPYNSGVTTTTPMKSNSDNRTKRPPINIHAIFTKDYCYVFNKSTGDLDYQFPRVSNKTLHDPTTRFPISLDISFNQYVRCIYANCNDLTVIFNTQNNILLNIDCFQNLYTFEDESDGEVLTPTEDGGLKQSHHVLSKHPFLSSIVDASSQNKQLLTSRRRKEEGLQKIFKQIPPIGDLQTLASHLQKSRKRISFLCDQWLQIIRFSLGLQRYRMPSPTSSRHQSVDYITKRFKTFTNMSDSFQNNDDNDSKPPNKSNTLNVSDQLNTGKKPIKSIDFHSERNDNRRDKIHRNELSKKSTVEKNDKLSEEELPVVEPTLIRSLTTGHNQRYTVDTSYSIEKEANIFPVACPVLLRLWLDEIKKDKYFKYLKKTEQIINKIPLESSCCLDNDSKLLTKAFMEVLYTPSKFGDSLLSNLAKISSKGCRCSRQIPPDITDLEFELFLSKLLPSYQAAVIMVYDSRLLDAMTVGTCSLLRQLYIRQQYTIPTLQHIFPGKSHTQSARANIPKRLYSGWKVTGTGACASVSTKAADYRFMCYNLAQNMNINEEEISYHGEQPLLLRRYYERPRPGDCLIFIKEKLCFIGSSFTGYEELPWTKEQLDRKVIECRNQLISHGFFLPPNFHLV</sequence>
<dbReference type="WBParaSite" id="TREG1_83890.1">
    <property type="protein sequence ID" value="TREG1_83890.1"/>
    <property type="gene ID" value="TREG1_83890"/>
</dbReference>
<keyword evidence="2" id="KW-1185">Reference proteome</keyword>
<dbReference type="Proteomes" id="UP000050795">
    <property type="component" value="Unassembled WGS sequence"/>
</dbReference>
<evidence type="ECO:0000313" key="3">
    <source>
        <dbReference type="WBParaSite" id="TREG1_83890.1"/>
    </source>
</evidence>
<proteinExistence type="predicted"/>
<feature type="compositionally biased region" description="Low complexity" evidence="1">
    <location>
        <begin position="1028"/>
        <end position="1047"/>
    </location>
</feature>
<name>A0AA85KHW6_TRIRE</name>
<feature type="compositionally biased region" description="Basic and acidic residues" evidence="1">
    <location>
        <begin position="1063"/>
        <end position="1098"/>
    </location>
</feature>
<accession>A0AA85KHW6</accession>
<feature type="compositionally biased region" description="Polar residues" evidence="1">
    <location>
        <begin position="1048"/>
        <end position="1057"/>
    </location>
</feature>
<organism evidence="2 3">
    <name type="scientific">Trichobilharzia regenti</name>
    <name type="common">Nasal bird schistosome</name>
    <dbReference type="NCBI Taxonomy" id="157069"/>
    <lineage>
        <taxon>Eukaryota</taxon>
        <taxon>Metazoa</taxon>
        <taxon>Spiralia</taxon>
        <taxon>Lophotrochozoa</taxon>
        <taxon>Platyhelminthes</taxon>
        <taxon>Trematoda</taxon>
        <taxon>Digenea</taxon>
        <taxon>Strigeidida</taxon>
        <taxon>Schistosomatoidea</taxon>
        <taxon>Schistosomatidae</taxon>
        <taxon>Trichobilharzia</taxon>
    </lineage>
</organism>